<feature type="domain" description="DNA-directed DNA polymerase family A palm" evidence="4">
    <location>
        <begin position="271"/>
        <end position="455"/>
    </location>
</feature>
<dbReference type="InterPro" id="IPR001098">
    <property type="entry name" value="DNA-dir_DNA_pol_A_palm_dom"/>
</dbReference>
<dbReference type="InterPro" id="IPR043502">
    <property type="entry name" value="DNA/RNA_pol_sf"/>
</dbReference>
<keyword evidence="2" id="KW-0235">DNA replication</keyword>
<name>A0A4R8V4R8_9MICO</name>
<gene>
    <name evidence="6" type="ORF">E3O21_11615</name>
    <name evidence="5" type="ORF">SAMN05216368_10927</name>
</gene>
<dbReference type="Gene3D" id="1.10.150.20">
    <property type="entry name" value="5' to 3' exonuclease, C-terminal subdomain"/>
    <property type="match status" value="1"/>
</dbReference>
<dbReference type="AlphaFoldDB" id="A0A4R8V4R8"/>
<evidence type="ECO:0000256" key="2">
    <source>
        <dbReference type="ARBA" id="ARBA00022705"/>
    </source>
</evidence>
<organism evidence="5 7">
    <name type="scientific">Cryobacterium flavum</name>
    <dbReference type="NCBI Taxonomy" id="1424659"/>
    <lineage>
        <taxon>Bacteria</taxon>
        <taxon>Bacillati</taxon>
        <taxon>Actinomycetota</taxon>
        <taxon>Actinomycetes</taxon>
        <taxon>Micrococcales</taxon>
        <taxon>Microbacteriaceae</taxon>
        <taxon>Cryobacterium</taxon>
    </lineage>
</organism>
<keyword evidence="8" id="KW-1185">Reference proteome</keyword>
<evidence type="ECO:0000313" key="7">
    <source>
        <dbReference type="Proteomes" id="UP000199639"/>
    </source>
</evidence>
<dbReference type="SUPFAM" id="SSF56672">
    <property type="entry name" value="DNA/RNA polymerases"/>
    <property type="match status" value="1"/>
</dbReference>
<evidence type="ECO:0000313" key="8">
    <source>
        <dbReference type="Proteomes" id="UP000298252"/>
    </source>
</evidence>
<evidence type="ECO:0000313" key="6">
    <source>
        <dbReference type="EMBL" id="TFB76095.1"/>
    </source>
</evidence>
<dbReference type="GO" id="GO:0003677">
    <property type="term" value="F:DNA binding"/>
    <property type="evidence" value="ECO:0007669"/>
    <property type="project" value="InterPro"/>
</dbReference>
<evidence type="ECO:0000256" key="1">
    <source>
        <dbReference type="ARBA" id="ARBA00012417"/>
    </source>
</evidence>
<dbReference type="EMBL" id="SOFD01000028">
    <property type="protein sequence ID" value="TFB76095.1"/>
    <property type="molecule type" value="Genomic_DNA"/>
</dbReference>
<dbReference type="PANTHER" id="PTHR10133">
    <property type="entry name" value="DNA POLYMERASE I"/>
    <property type="match status" value="1"/>
</dbReference>
<dbReference type="RefSeq" id="WP_092341347.1">
    <property type="nucleotide sequence ID" value="NZ_FNIB01000009.1"/>
</dbReference>
<accession>A0A4R8V4R8</accession>
<proteinExistence type="predicted"/>
<dbReference type="Proteomes" id="UP000298252">
    <property type="component" value="Unassembled WGS sequence"/>
</dbReference>
<dbReference type="Pfam" id="PF00476">
    <property type="entry name" value="DNA_pol_A"/>
    <property type="match status" value="1"/>
</dbReference>
<sequence length="492" mass="53717">MTIEEFLVATSGPLAIRFSTGREAIRVYGADGQVFTAAGVEAGLSLFAALTVANRPVYSEDAAIMDREHAAFLVALGNPRIANGRVLDLALAPVKGKDAPAPGSALASLIRAHSAAAPAAKRAARNVENEDQMWRNAARRGYRIDRFAMQEQRQIRHRELDAVKRELGVDVRVSDAKKSQFLDRLGVSYTRTGEYGWSRPSECDITDMPLIHKEAWDRYTKAHSTLKRAQILDGIAGKMTQEGRVHPIWRTNAAATGRMSGQLPGLMSAMRELRFLFLAEENHDVVSVDHSNQEGRVLARLIGSPSFTRSVLDGDPYADLALASGQERKAAKVQFISFLYGQKQSTLAKTVGADQAAATHDGMKKLFPEVVAFCAQQTERSRRGEALTTLWGRPLPRLDGMTYKTRHAIATNLQVQSSARDAYGAAVRAIAKSMGPEALYIPLHDEAFILSPTGRSAEYAEKLLEAMTVDLGEGVVLTGKAKVSFGRWAQQA</sequence>
<reference evidence="5 7" key="1">
    <citation type="submission" date="2016-10" db="EMBL/GenBank/DDBJ databases">
        <authorList>
            <person name="Varghese N."/>
            <person name="Submissions S."/>
        </authorList>
    </citation>
    <scope>NUCLEOTIDE SEQUENCE [LARGE SCALE GENOMIC DNA]</scope>
    <source>
        <strain evidence="5 7">CGMCC 1.11215</strain>
    </source>
</reference>
<dbReference type="InterPro" id="IPR002298">
    <property type="entry name" value="DNA_polymerase_A"/>
</dbReference>
<dbReference type="STRING" id="1424659.SAMN05216368_10927"/>
<dbReference type="GO" id="GO:0006302">
    <property type="term" value="P:double-strand break repair"/>
    <property type="evidence" value="ECO:0007669"/>
    <property type="project" value="TreeGrafter"/>
</dbReference>
<dbReference type="PANTHER" id="PTHR10133:SF27">
    <property type="entry name" value="DNA POLYMERASE NU"/>
    <property type="match status" value="1"/>
</dbReference>
<protein>
    <recommendedName>
        <fullName evidence="1">DNA-directed DNA polymerase</fullName>
        <ecNumber evidence="1">2.7.7.7</ecNumber>
    </recommendedName>
</protein>
<evidence type="ECO:0000256" key="3">
    <source>
        <dbReference type="ARBA" id="ARBA00049244"/>
    </source>
</evidence>
<comment type="catalytic activity">
    <reaction evidence="3">
        <text>DNA(n) + a 2'-deoxyribonucleoside 5'-triphosphate = DNA(n+1) + diphosphate</text>
        <dbReference type="Rhea" id="RHEA:22508"/>
        <dbReference type="Rhea" id="RHEA-COMP:17339"/>
        <dbReference type="Rhea" id="RHEA-COMP:17340"/>
        <dbReference type="ChEBI" id="CHEBI:33019"/>
        <dbReference type="ChEBI" id="CHEBI:61560"/>
        <dbReference type="ChEBI" id="CHEBI:173112"/>
        <dbReference type="EC" id="2.7.7.7"/>
    </reaction>
</comment>
<dbReference type="GO" id="GO:0003887">
    <property type="term" value="F:DNA-directed DNA polymerase activity"/>
    <property type="evidence" value="ECO:0007669"/>
    <property type="project" value="UniProtKB-EC"/>
</dbReference>
<evidence type="ECO:0000313" key="5">
    <source>
        <dbReference type="EMBL" id="SDO00695.1"/>
    </source>
</evidence>
<reference evidence="6 8" key="2">
    <citation type="submission" date="2019-03" db="EMBL/GenBank/DDBJ databases">
        <title>Genomics of glacier-inhabiting Cryobacterium strains.</title>
        <authorList>
            <person name="Liu Q."/>
            <person name="Xin Y.-H."/>
        </authorList>
    </citation>
    <scope>NUCLEOTIDE SEQUENCE [LARGE SCALE GENOMIC DNA]</scope>
    <source>
        <strain evidence="6 8">Hh8</strain>
    </source>
</reference>
<dbReference type="EMBL" id="FNIB01000009">
    <property type="protein sequence ID" value="SDO00695.1"/>
    <property type="molecule type" value="Genomic_DNA"/>
</dbReference>
<dbReference type="GO" id="GO:0006261">
    <property type="term" value="P:DNA-templated DNA replication"/>
    <property type="evidence" value="ECO:0007669"/>
    <property type="project" value="InterPro"/>
</dbReference>
<dbReference type="SMART" id="SM00482">
    <property type="entry name" value="POLAc"/>
    <property type="match status" value="1"/>
</dbReference>
<evidence type="ECO:0000259" key="4">
    <source>
        <dbReference type="SMART" id="SM00482"/>
    </source>
</evidence>
<dbReference type="Gene3D" id="3.30.70.370">
    <property type="match status" value="1"/>
</dbReference>
<dbReference type="EC" id="2.7.7.7" evidence="1"/>
<dbReference type="Proteomes" id="UP000199639">
    <property type="component" value="Unassembled WGS sequence"/>
</dbReference>